<dbReference type="EMBL" id="JACTAM010000002">
    <property type="protein sequence ID" value="KAI2667452.1"/>
    <property type="molecule type" value="Genomic_DNA"/>
</dbReference>
<gene>
    <name evidence="19" type="ORF">H4Q32_003934</name>
</gene>
<dbReference type="NCBIfam" id="TIGR01107">
    <property type="entry name" value="Na_K_ATPase_bet"/>
    <property type="match status" value="1"/>
</dbReference>
<dbReference type="InterPro" id="IPR038702">
    <property type="entry name" value="Na/K_ATPase_sub_beta_sf"/>
</dbReference>
<keyword evidence="6" id="KW-0740">Sodium/potassium transport</keyword>
<keyword evidence="7 17" id="KW-0812">Transmembrane</keyword>
<keyword evidence="13 17" id="KW-0472">Membrane</keyword>
<evidence type="ECO:0000256" key="7">
    <source>
        <dbReference type="ARBA" id="ARBA00022692"/>
    </source>
</evidence>
<dbReference type="InterPro" id="IPR000402">
    <property type="entry name" value="Na/K_ATPase_sub_beta"/>
</dbReference>
<dbReference type="PANTHER" id="PTHR11523">
    <property type="entry name" value="SODIUM/POTASSIUM-DEPENDENT ATPASE BETA SUBUNIT"/>
    <property type="match status" value="1"/>
</dbReference>
<evidence type="ECO:0000256" key="2">
    <source>
        <dbReference type="ARBA" id="ARBA00005876"/>
    </source>
</evidence>
<organism evidence="19 20">
    <name type="scientific">Labeo rohita</name>
    <name type="common">Indian major carp</name>
    <name type="synonym">Cyprinus rohita</name>
    <dbReference type="NCBI Taxonomy" id="84645"/>
    <lineage>
        <taxon>Eukaryota</taxon>
        <taxon>Metazoa</taxon>
        <taxon>Chordata</taxon>
        <taxon>Craniata</taxon>
        <taxon>Vertebrata</taxon>
        <taxon>Euteleostomi</taxon>
        <taxon>Actinopterygii</taxon>
        <taxon>Neopterygii</taxon>
        <taxon>Teleostei</taxon>
        <taxon>Ostariophysi</taxon>
        <taxon>Cypriniformes</taxon>
        <taxon>Cyprinidae</taxon>
        <taxon>Labeoninae</taxon>
        <taxon>Labeonini</taxon>
        <taxon>Labeo</taxon>
    </lineage>
</organism>
<keyword evidence="15" id="KW-0325">Glycoprotein</keyword>
<feature type="compositionally biased region" description="Polar residues" evidence="18">
    <location>
        <begin position="43"/>
        <end position="53"/>
    </location>
</feature>
<evidence type="ECO:0000256" key="5">
    <source>
        <dbReference type="ARBA" id="ARBA00022538"/>
    </source>
</evidence>
<dbReference type="PROSITE" id="PS00391">
    <property type="entry name" value="ATPASE_NA_K_BETA_2"/>
    <property type="match status" value="1"/>
</dbReference>
<keyword evidence="8" id="KW-0630">Potassium</keyword>
<evidence type="ECO:0000313" key="20">
    <source>
        <dbReference type="Proteomes" id="UP000830375"/>
    </source>
</evidence>
<keyword evidence="5" id="KW-0633">Potassium transport</keyword>
<dbReference type="Gene3D" id="2.60.40.1660">
    <property type="entry name" value="Na, k-atpase alpha subunit"/>
    <property type="match status" value="1"/>
</dbReference>
<keyword evidence="12 17" id="KW-0406">Ion transport</keyword>
<keyword evidence="11" id="KW-0915">Sodium</keyword>
<keyword evidence="14" id="KW-1015">Disulfide bond</keyword>
<dbReference type="Proteomes" id="UP000830375">
    <property type="component" value="Unassembled WGS sequence"/>
</dbReference>
<dbReference type="Pfam" id="PF00287">
    <property type="entry name" value="Na_K-ATPase"/>
    <property type="match status" value="1"/>
</dbReference>
<protein>
    <recommendedName>
        <fullName evidence="17">Sodium/potassium-transporting ATPase subunit beta</fullName>
    </recommendedName>
</protein>
<comment type="similarity">
    <text evidence="2 17">Belongs to the X(+)/potassium ATPases subunit beta family.</text>
</comment>
<keyword evidence="9" id="KW-0735">Signal-anchor</keyword>
<evidence type="ECO:0000256" key="13">
    <source>
        <dbReference type="ARBA" id="ARBA00023136"/>
    </source>
</evidence>
<feature type="transmembrane region" description="Helical" evidence="17">
    <location>
        <begin position="92"/>
        <end position="116"/>
    </location>
</feature>
<proteinExistence type="inferred from homology"/>
<keyword evidence="20" id="KW-1185">Reference proteome</keyword>
<evidence type="ECO:0000256" key="12">
    <source>
        <dbReference type="ARBA" id="ARBA00023065"/>
    </source>
</evidence>
<feature type="region of interest" description="Disordered" evidence="18">
    <location>
        <begin position="43"/>
        <end position="68"/>
    </location>
</feature>
<keyword evidence="3 17" id="KW-0813">Transport</keyword>
<reference evidence="19 20" key="1">
    <citation type="submission" date="2022-01" db="EMBL/GenBank/DDBJ databases">
        <title>A high-quality chromosome-level genome assembly of rohu carp, Labeo rohita.</title>
        <authorList>
            <person name="Arick M.A. II"/>
            <person name="Hsu C.-Y."/>
            <person name="Magbanua Z."/>
            <person name="Pechanova O."/>
            <person name="Grover C."/>
            <person name="Miller E."/>
            <person name="Thrash A."/>
            <person name="Ezzel L."/>
            <person name="Alam S."/>
            <person name="Benzie J."/>
            <person name="Hamilton M."/>
            <person name="Karsi A."/>
            <person name="Lawrence M.L."/>
            <person name="Peterson D.G."/>
        </authorList>
    </citation>
    <scope>NUCLEOTIDE SEQUENCE [LARGE SCALE GENOMIC DNA]</scope>
    <source>
        <strain evidence="20">BAU-BD-2019</strain>
        <tissue evidence="19">Blood</tissue>
    </source>
</reference>
<accession>A0ABQ8MYD9</accession>
<evidence type="ECO:0000256" key="9">
    <source>
        <dbReference type="ARBA" id="ARBA00022968"/>
    </source>
</evidence>
<feature type="compositionally biased region" description="Basic and acidic residues" evidence="18">
    <location>
        <begin position="56"/>
        <end position="68"/>
    </location>
</feature>
<evidence type="ECO:0000256" key="4">
    <source>
        <dbReference type="ARBA" id="ARBA00022475"/>
    </source>
</evidence>
<keyword evidence="16" id="KW-0739">Sodium transport</keyword>
<evidence type="ECO:0000256" key="17">
    <source>
        <dbReference type="RuleBase" id="RU362099"/>
    </source>
</evidence>
<evidence type="ECO:0000256" key="8">
    <source>
        <dbReference type="ARBA" id="ARBA00022958"/>
    </source>
</evidence>
<evidence type="ECO:0000256" key="18">
    <source>
        <dbReference type="SAM" id="MobiDB-lite"/>
    </source>
</evidence>
<evidence type="ECO:0000313" key="19">
    <source>
        <dbReference type="EMBL" id="KAI2667452.1"/>
    </source>
</evidence>
<evidence type="ECO:0000256" key="1">
    <source>
        <dbReference type="ARBA" id="ARBA00004401"/>
    </source>
</evidence>
<evidence type="ECO:0000256" key="14">
    <source>
        <dbReference type="ARBA" id="ARBA00023157"/>
    </source>
</evidence>
<dbReference type="PANTHER" id="PTHR11523:SF47">
    <property type="entry name" value="SODIUM_POTASSIUM-TRANSPORTING ATPASE SUBUNIT BETA-3"/>
    <property type="match status" value="1"/>
</dbReference>
<comment type="caution">
    <text evidence="19">The sequence shown here is derived from an EMBL/GenBank/DDBJ whole genome shotgun (WGS) entry which is preliminary data.</text>
</comment>
<evidence type="ECO:0000256" key="15">
    <source>
        <dbReference type="ARBA" id="ARBA00023180"/>
    </source>
</evidence>
<evidence type="ECO:0000256" key="6">
    <source>
        <dbReference type="ARBA" id="ARBA00022607"/>
    </source>
</evidence>
<comment type="function">
    <text evidence="17">This is the non-catalytic component of the active enzyme, which catalyzes the hydrolysis of ATP coupled with the exchange of Na(+) and K(+) ions across the plasma membrane.</text>
</comment>
<keyword evidence="4" id="KW-1003">Cell membrane</keyword>
<name>A0ABQ8MYD9_LABRO</name>
<comment type="subcellular location">
    <subcellularLocation>
        <location evidence="1">Cell membrane</location>
        <topology evidence="1">Single-pass type II membrane protein</topology>
    </subcellularLocation>
    <subcellularLocation>
        <location evidence="17">Membrane</location>
    </subcellularLocation>
</comment>
<evidence type="ECO:0000256" key="11">
    <source>
        <dbReference type="ARBA" id="ARBA00023053"/>
    </source>
</evidence>
<evidence type="ECO:0000256" key="3">
    <source>
        <dbReference type="ARBA" id="ARBA00022448"/>
    </source>
</evidence>
<evidence type="ECO:0000256" key="16">
    <source>
        <dbReference type="ARBA" id="ARBA00023201"/>
    </source>
</evidence>
<sequence>MCCCRSGLLDQFGIRSVAVHLETSEARGSSLFRQGISPACSASSDQLRLNSSMSKNSEKPEEGKEPESSWKDVIYNPRTGEFFGRTARNWGLILLFYLVFYGFLTAMFVFTMWAMLQTLNDDAPKYRDRVASPGLAIRPNSLNIVFNRSEPLQYGQYVQHLESFLHQYNDSEQAKNDLCMVGQYSEQDEEPQKKVCQFRRSLLQDCSGIEDTTFGYAQGQPCVIVKMNRIIGLKPAGDPYINCTSKSEKPLQMQYFPHEGTIDRMYFPYYGKKAHEGYVQPLVAVKLLLKKEDYNSELIVECKVEGSNLKNNDERDKFLGRITFRVLPSTVCPAGPQQHLLLLKT</sequence>
<evidence type="ECO:0000256" key="10">
    <source>
        <dbReference type="ARBA" id="ARBA00022989"/>
    </source>
</evidence>
<keyword evidence="10 17" id="KW-1133">Transmembrane helix</keyword>